<dbReference type="AlphaFoldDB" id="A0A6N4XVB4"/>
<dbReference type="GO" id="GO:0006355">
    <property type="term" value="P:regulation of DNA-templated transcription"/>
    <property type="evidence" value="ECO:0007669"/>
    <property type="project" value="InterPro"/>
</dbReference>
<accession>A0A6N4XVB4</accession>
<dbReference type="Gene3D" id="1.10.1220.10">
    <property type="entry name" value="Met repressor-like"/>
    <property type="match status" value="1"/>
</dbReference>
<name>A0A6N4XVB4_9FLAO</name>
<dbReference type="RefSeq" id="WP_162074425.1">
    <property type="nucleotide sequence ID" value="NZ_CACVBY010000168.1"/>
</dbReference>
<evidence type="ECO:0008006" key="3">
    <source>
        <dbReference type="Google" id="ProtNLM"/>
    </source>
</evidence>
<sequence length="73" mass="8615">MKSGPFDKLKQIQLKETPKQKIVPVKERKRDNESSYTLWLNKDLLKALKFKAVEENDNVKNLVEKAIIKYLNQ</sequence>
<reference evidence="1 2" key="1">
    <citation type="submission" date="2020-01" db="EMBL/GenBank/DDBJ databases">
        <authorList>
            <person name="Rodrigo-Torres L."/>
            <person name="Arahal R. D."/>
            <person name="Lucena T."/>
        </authorList>
    </citation>
    <scope>NUCLEOTIDE SEQUENCE [LARGE SCALE GENOMIC DNA]</scope>
    <source>
        <strain evidence="1 2">CECT 9393</strain>
    </source>
</reference>
<keyword evidence="2" id="KW-1185">Reference proteome</keyword>
<dbReference type="EMBL" id="CACVBY010000168">
    <property type="protein sequence ID" value="CAA7393570.1"/>
    <property type="molecule type" value="Genomic_DNA"/>
</dbReference>
<organism evidence="1 2">
    <name type="scientific">Chryseobacterium fistulae</name>
    <dbReference type="NCBI Taxonomy" id="2675058"/>
    <lineage>
        <taxon>Bacteria</taxon>
        <taxon>Pseudomonadati</taxon>
        <taxon>Bacteroidota</taxon>
        <taxon>Flavobacteriia</taxon>
        <taxon>Flavobacteriales</taxon>
        <taxon>Weeksellaceae</taxon>
        <taxon>Chryseobacterium group</taxon>
        <taxon>Chryseobacterium</taxon>
    </lineage>
</organism>
<dbReference type="InterPro" id="IPR013321">
    <property type="entry name" value="Arc_rbn_hlx_hlx"/>
</dbReference>
<evidence type="ECO:0000313" key="2">
    <source>
        <dbReference type="Proteomes" id="UP000445309"/>
    </source>
</evidence>
<gene>
    <name evidence="1" type="ORF">CHRY9393_03535</name>
</gene>
<protein>
    <recommendedName>
        <fullName evidence="3">CopG family transcriptional regulator</fullName>
    </recommendedName>
</protein>
<dbReference type="Proteomes" id="UP000445309">
    <property type="component" value="Unassembled WGS sequence"/>
</dbReference>
<evidence type="ECO:0000313" key="1">
    <source>
        <dbReference type="EMBL" id="CAA7393570.1"/>
    </source>
</evidence>
<proteinExistence type="predicted"/>